<organism evidence="6 7">
    <name type="scientific">Melghirimyces profundicolus</name>
    <dbReference type="NCBI Taxonomy" id="1242148"/>
    <lineage>
        <taxon>Bacteria</taxon>
        <taxon>Bacillati</taxon>
        <taxon>Bacillota</taxon>
        <taxon>Bacilli</taxon>
        <taxon>Bacillales</taxon>
        <taxon>Thermoactinomycetaceae</taxon>
        <taxon>Melghirimyces</taxon>
    </lineage>
</organism>
<evidence type="ECO:0000256" key="4">
    <source>
        <dbReference type="RuleBase" id="RU003345"/>
    </source>
</evidence>
<name>A0A2T6BXF8_9BACL</name>
<sequence length="497" mass="54192">MTSTLETPTLHPDVKRFVQGAPLRLLIGGRRVASRSEKTFQTMDPATGEPLAELYEADAEDVDDAVAASRRALEGTWGNISPAERGRLLWKLADLIEEHAEELSQLESLDTGKPVTETSMVDIPQTVDHFRYFAGWTTKLTGETLPVSFPGEYLAYTRREPLGVVGAIVPWNFPLMIASWKLAPALACGNTVVLKPSELTPLTALRLGELVQEADIPPGVVNILPGYGPTAGAALTRHPEVDKVSFTGSTAVGREIVRNSADHFQRLSLELGGKSPNIVFPDADPDAVAGGVMMSIFFNQGEVCAAGSRLYLHQNIYDKVLEKVVERAHTIRQGPGVDLTTQMGPLISETHRDRVWGYIQRGKEEGARVLAGAERGEGKGYFIRPTVLEGRDDMEVAREEIFGPVLTVLPFKDVPDVVKRANDTPYGLVAGVWSRDIAKAVRVAHSLKAGTVWVNGYNMIDAASPWGGFKQSGVGREMGPYALEHYTEVKSVWVNLT</sequence>
<dbReference type="InterPro" id="IPR016160">
    <property type="entry name" value="Ald_DH_CS_CYS"/>
</dbReference>
<dbReference type="AlphaFoldDB" id="A0A2T6BXF8"/>
<evidence type="ECO:0000256" key="1">
    <source>
        <dbReference type="ARBA" id="ARBA00009986"/>
    </source>
</evidence>
<proteinExistence type="inferred from homology"/>
<dbReference type="EMBL" id="QBKR01000008">
    <property type="protein sequence ID" value="PTX60772.1"/>
    <property type="molecule type" value="Genomic_DNA"/>
</dbReference>
<feature type="active site" evidence="3">
    <location>
        <position position="270"/>
    </location>
</feature>
<evidence type="ECO:0000256" key="3">
    <source>
        <dbReference type="PROSITE-ProRule" id="PRU10007"/>
    </source>
</evidence>
<gene>
    <name evidence="6" type="ORF">C8P63_10882</name>
</gene>
<evidence type="ECO:0000313" key="7">
    <source>
        <dbReference type="Proteomes" id="UP000244240"/>
    </source>
</evidence>
<dbReference type="FunFam" id="3.40.309.10:FF:000012">
    <property type="entry name" value="Betaine aldehyde dehydrogenase"/>
    <property type="match status" value="1"/>
</dbReference>
<reference evidence="6 7" key="1">
    <citation type="submission" date="2018-04" db="EMBL/GenBank/DDBJ databases">
        <title>Genomic Encyclopedia of Archaeal and Bacterial Type Strains, Phase II (KMG-II): from individual species to whole genera.</title>
        <authorList>
            <person name="Goeker M."/>
        </authorList>
    </citation>
    <scope>NUCLEOTIDE SEQUENCE [LARGE SCALE GENOMIC DNA]</scope>
    <source>
        <strain evidence="6 7">DSM 45787</strain>
    </source>
</reference>
<keyword evidence="7" id="KW-1185">Reference proteome</keyword>
<keyword evidence="2 4" id="KW-0560">Oxidoreductase</keyword>
<dbReference type="SUPFAM" id="SSF53720">
    <property type="entry name" value="ALDH-like"/>
    <property type="match status" value="1"/>
</dbReference>
<comment type="similarity">
    <text evidence="1 4">Belongs to the aldehyde dehydrogenase family.</text>
</comment>
<dbReference type="InterPro" id="IPR016163">
    <property type="entry name" value="Ald_DH_C"/>
</dbReference>
<dbReference type="Gene3D" id="3.40.605.10">
    <property type="entry name" value="Aldehyde Dehydrogenase, Chain A, domain 1"/>
    <property type="match status" value="1"/>
</dbReference>
<dbReference type="Proteomes" id="UP000244240">
    <property type="component" value="Unassembled WGS sequence"/>
</dbReference>
<dbReference type="Pfam" id="PF00171">
    <property type="entry name" value="Aldedh"/>
    <property type="match status" value="1"/>
</dbReference>
<dbReference type="InterPro" id="IPR029510">
    <property type="entry name" value="Ald_DH_CS_GLU"/>
</dbReference>
<dbReference type="PANTHER" id="PTHR11699">
    <property type="entry name" value="ALDEHYDE DEHYDROGENASE-RELATED"/>
    <property type="match status" value="1"/>
</dbReference>
<evidence type="ECO:0000259" key="5">
    <source>
        <dbReference type="Pfam" id="PF00171"/>
    </source>
</evidence>
<dbReference type="InterPro" id="IPR016162">
    <property type="entry name" value="Ald_DH_N"/>
</dbReference>
<evidence type="ECO:0000313" key="6">
    <source>
        <dbReference type="EMBL" id="PTX60772.1"/>
    </source>
</evidence>
<protein>
    <submittedName>
        <fullName evidence="6">Aldehyde dehydrogenase (Acceptor)</fullName>
    </submittedName>
</protein>
<dbReference type="RefSeq" id="WP_108022731.1">
    <property type="nucleotide sequence ID" value="NZ_QBKR01000008.1"/>
</dbReference>
<dbReference type="GO" id="GO:0016620">
    <property type="term" value="F:oxidoreductase activity, acting on the aldehyde or oxo group of donors, NAD or NADP as acceptor"/>
    <property type="evidence" value="ECO:0007669"/>
    <property type="project" value="InterPro"/>
</dbReference>
<feature type="domain" description="Aldehyde dehydrogenase" evidence="5">
    <location>
        <begin position="34"/>
        <end position="492"/>
    </location>
</feature>
<dbReference type="PROSITE" id="PS00070">
    <property type="entry name" value="ALDEHYDE_DEHYDR_CYS"/>
    <property type="match status" value="1"/>
</dbReference>
<dbReference type="InterPro" id="IPR016161">
    <property type="entry name" value="Ald_DH/histidinol_DH"/>
</dbReference>
<evidence type="ECO:0000256" key="2">
    <source>
        <dbReference type="ARBA" id="ARBA00023002"/>
    </source>
</evidence>
<dbReference type="FunFam" id="3.40.605.10:FF:000007">
    <property type="entry name" value="NAD/NADP-dependent betaine aldehyde dehydrogenase"/>
    <property type="match status" value="1"/>
</dbReference>
<dbReference type="Gene3D" id="3.40.309.10">
    <property type="entry name" value="Aldehyde Dehydrogenase, Chain A, domain 2"/>
    <property type="match status" value="1"/>
</dbReference>
<accession>A0A2T6BXF8</accession>
<dbReference type="PROSITE" id="PS00687">
    <property type="entry name" value="ALDEHYDE_DEHYDR_GLU"/>
    <property type="match status" value="1"/>
</dbReference>
<dbReference type="OrthoDB" id="9762913at2"/>
<dbReference type="InterPro" id="IPR015590">
    <property type="entry name" value="Aldehyde_DH_dom"/>
</dbReference>
<comment type="caution">
    <text evidence="6">The sequence shown here is derived from an EMBL/GenBank/DDBJ whole genome shotgun (WGS) entry which is preliminary data.</text>
</comment>